<name>A0A369KKN8_9BACT</name>
<proteinExistence type="predicted"/>
<dbReference type="InterPro" id="IPR002734">
    <property type="entry name" value="RibDG_C"/>
</dbReference>
<dbReference type="InterPro" id="IPR024072">
    <property type="entry name" value="DHFR-like_dom_sf"/>
</dbReference>
<reference evidence="2" key="1">
    <citation type="submission" date="2018-04" db="EMBL/GenBank/DDBJ databases">
        <title>Draft genome sequence of the Candidatus Spirobacillus cienkowskii, a pathogen of freshwater Daphnia species, reconstructed from hemolymph metagenomic reads.</title>
        <authorList>
            <person name="Bresciani L."/>
            <person name="Lemos L.N."/>
            <person name="Wale N."/>
            <person name="Lin J.Y."/>
            <person name="Fernandes G.R."/>
            <person name="Duffy M.A."/>
            <person name="Rodrigues J.M."/>
        </authorList>
    </citation>
    <scope>NUCLEOTIDE SEQUENCE [LARGE SCALE GENOMIC DNA]</scope>
    <source>
        <strain evidence="2">Binning01</strain>
    </source>
</reference>
<dbReference type="Proteomes" id="UP000253934">
    <property type="component" value="Unassembled WGS sequence"/>
</dbReference>
<comment type="caution">
    <text evidence="2">The sequence shown here is derived from an EMBL/GenBank/DDBJ whole genome shotgun (WGS) entry which is preliminary data.</text>
</comment>
<dbReference type="Gene3D" id="3.40.430.10">
    <property type="entry name" value="Dihydrofolate Reductase, subunit A"/>
    <property type="match status" value="1"/>
</dbReference>
<sequence>MVKSMIDNLQTFRDSYIINVMACSVDGKIASHEAESTQERNLLGYTCTKDFERLRRAVAQCDVVFLGARSMACEKGAFYVSDLRKSQQDEPEWILFTRSGNVSFQNDFWYQKKIRKSIFFNTSNSDCDDEIPFLEVQHKQESFGDITYYIGNLKGLLNHLKIKKSNKIALLGGGKLNALFWEKNLVSELLLTISPVMCGFTEAPALVYAPKLLTKKLQCKKVEQSDNFVFIDYVVC</sequence>
<organism evidence="2 3">
    <name type="scientific">Spirobacillus cienkowskii</name>
    <dbReference type="NCBI Taxonomy" id="495820"/>
    <lineage>
        <taxon>Bacteria</taxon>
        <taxon>Pseudomonadati</taxon>
        <taxon>Bdellovibrionota</taxon>
        <taxon>Oligoflexia</taxon>
        <taxon>Silvanigrellales</taxon>
        <taxon>Spirobacillus</taxon>
    </lineage>
</organism>
<dbReference type="SUPFAM" id="SSF53597">
    <property type="entry name" value="Dihydrofolate reductase-like"/>
    <property type="match status" value="1"/>
</dbReference>
<dbReference type="InterPro" id="IPR050765">
    <property type="entry name" value="Riboflavin_Biosynth_HTPR"/>
</dbReference>
<gene>
    <name evidence="2" type="ORF">DCC88_11400</name>
</gene>
<dbReference type="EMBL" id="QOVW01000097">
    <property type="protein sequence ID" value="RDB35199.1"/>
    <property type="molecule type" value="Genomic_DNA"/>
</dbReference>
<dbReference type="Pfam" id="PF01872">
    <property type="entry name" value="RibD_C"/>
    <property type="match status" value="1"/>
</dbReference>
<feature type="domain" description="Bacterial bifunctional deaminase-reductase C-terminal" evidence="1">
    <location>
        <begin position="16"/>
        <end position="227"/>
    </location>
</feature>
<dbReference type="AlphaFoldDB" id="A0A369KKN8"/>
<protein>
    <recommendedName>
        <fullName evidence="1">Bacterial bifunctional deaminase-reductase C-terminal domain-containing protein</fullName>
    </recommendedName>
</protein>
<evidence type="ECO:0000259" key="1">
    <source>
        <dbReference type="Pfam" id="PF01872"/>
    </source>
</evidence>
<dbReference type="PANTHER" id="PTHR38011">
    <property type="entry name" value="DIHYDROFOLATE REDUCTASE FAMILY PROTEIN (AFU_ORTHOLOGUE AFUA_8G06820)"/>
    <property type="match status" value="1"/>
</dbReference>
<evidence type="ECO:0000313" key="2">
    <source>
        <dbReference type="EMBL" id="RDB35199.1"/>
    </source>
</evidence>
<evidence type="ECO:0000313" key="3">
    <source>
        <dbReference type="Proteomes" id="UP000253934"/>
    </source>
</evidence>
<dbReference type="GO" id="GO:0009231">
    <property type="term" value="P:riboflavin biosynthetic process"/>
    <property type="evidence" value="ECO:0007669"/>
    <property type="project" value="InterPro"/>
</dbReference>
<keyword evidence="3" id="KW-1185">Reference proteome</keyword>
<accession>A0A369KKN8</accession>
<dbReference type="GO" id="GO:0008703">
    <property type="term" value="F:5-amino-6-(5-phosphoribosylamino)uracil reductase activity"/>
    <property type="evidence" value="ECO:0007669"/>
    <property type="project" value="InterPro"/>
</dbReference>